<evidence type="ECO:0000313" key="2">
    <source>
        <dbReference type="Proteomes" id="UP000736672"/>
    </source>
</evidence>
<accession>A0A9P9KUB6</accession>
<dbReference type="EMBL" id="JAGTJS010000005">
    <property type="protein sequence ID" value="KAH7268723.1"/>
    <property type="molecule type" value="Genomic_DNA"/>
</dbReference>
<proteinExistence type="predicted"/>
<organism evidence="1 2">
    <name type="scientific">Fusarium solani</name>
    <name type="common">Filamentous fungus</name>
    <dbReference type="NCBI Taxonomy" id="169388"/>
    <lineage>
        <taxon>Eukaryota</taxon>
        <taxon>Fungi</taxon>
        <taxon>Dikarya</taxon>
        <taxon>Ascomycota</taxon>
        <taxon>Pezizomycotina</taxon>
        <taxon>Sordariomycetes</taxon>
        <taxon>Hypocreomycetidae</taxon>
        <taxon>Hypocreales</taxon>
        <taxon>Nectriaceae</taxon>
        <taxon>Fusarium</taxon>
        <taxon>Fusarium solani species complex</taxon>
    </lineage>
</organism>
<protein>
    <submittedName>
        <fullName evidence="1">Uncharacterized protein</fullName>
    </submittedName>
</protein>
<evidence type="ECO:0000313" key="1">
    <source>
        <dbReference type="EMBL" id="KAH7268723.1"/>
    </source>
</evidence>
<dbReference type="Proteomes" id="UP000736672">
    <property type="component" value="Unassembled WGS sequence"/>
</dbReference>
<gene>
    <name evidence="1" type="ORF">B0J15DRAFT_579036</name>
</gene>
<reference evidence="1" key="1">
    <citation type="journal article" date="2021" name="Nat. Commun.">
        <title>Genetic determinants of endophytism in the Arabidopsis root mycobiome.</title>
        <authorList>
            <person name="Mesny F."/>
            <person name="Miyauchi S."/>
            <person name="Thiergart T."/>
            <person name="Pickel B."/>
            <person name="Atanasova L."/>
            <person name="Karlsson M."/>
            <person name="Huettel B."/>
            <person name="Barry K.W."/>
            <person name="Haridas S."/>
            <person name="Chen C."/>
            <person name="Bauer D."/>
            <person name="Andreopoulos W."/>
            <person name="Pangilinan J."/>
            <person name="LaButti K."/>
            <person name="Riley R."/>
            <person name="Lipzen A."/>
            <person name="Clum A."/>
            <person name="Drula E."/>
            <person name="Henrissat B."/>
            <person name="Kohler A."/>
            <person name="Grigoriev I.V."/>
            <person name="Martin F.M."/>
            <person name="Hacquard S."/>
        </authorList>
    </citation>
    <scope>NUCLEOTIDE SEQUENCE</scope>
    <source>
        <strain evidence="1">FSSC 5 MPI-SDFR-AT-0091</strain>
    </source>
</reference>
<comment type="caution">
    <text evidence="1">The sequence shown here is derived from an EMBL/GenBank/DDBJ whole genome shotgun (WGS) entry which is preliminary data.</text>
</comment>
<dbReference type="OrthoDB" id="5242801at2759"/>
<dbReference type="AlphaFoldDB" id="A0A9P9KUB6"/>
<keyword evidence="2" id="KW-1185">Reference proteome</keyword>
<name>A0A9P9KUB6_FUSSL</name>
<sequence length="130" mass="14525">MSRSPYQALRRRFIFWTVLSATRSSTAVESSRPCRLDENIKGAIAVSRRQGKLRSGAGHRNASIAMGLYLGAQGTISERAQAKKQFNRRMQSSRRWTELAGCCPLLMVIYSDAAEKLMSVQAFPKLSDLL</sequence>